<keyword evidence="2" id="KW-1185">Reference proteome</keyword>
<reference evidence="1 2" key="1">
    <citation type="journal article" date="2021" name="ISME J.">
        <title>Genomic evolution of the class Acidithiobacillia: deep-branching Proteobacteria living in extreme acidic conditions.</title>
        <authorList>
            <person name="Moya-Beltran A."/>
            <person name="Beard S."/>
            <person name="Rojas-Villalobos C."/>
            <person name="Issotta F."/>
            <person name="Gallardo Y."/>
            <person name="Ulloa R."/>
            <person name="Giaveno A."/>
            <person name="Degli Esposti M."/>
            <person name="Johnson D.B."/>
            <person name="Quatrini R."/>
        </authorList>
    </citation>
    <scope>NUCLEOTIDE SEQUENCE [LARGE SCALE GENOMIC DNA]</scope>
    <source>
        <strain evidence="1 2">CF3</strain>
    </source>
</reference>
<name>A0ACD5IMW8_9PROT</name>
<geneLocation type="plasmid" evidence="1 2">
    <name>pCF3-1</name>
</geneLocation>
<evidence type="ECO:0000313" key="1">
    <source>
        <dbReference type="EMBL" id="XRP74577.1"/>
    </source>
</evidence>
<organism evidence="1 2">
    <name type="scientific">Acidithiobacillus ferruginosus</name>
    <dbReference type="NCBI Taxonomy" id="3063951"/>
    <lineage>
        <taxon>Bacteria</taxon>
        <taxon>Pseudomonadati</taxon>
        <taxon>Pseudomonadota</taxon>
        <taxon>Acidithiobacillia</taxon>
        <taxon>Acidithiobacillales</taxon>
        <taxon>Acidithiobacillaceae</taxon>
        <taxon>Acidithiobacillus</taxon>
    </lineage>
</organism>
<proteinExistence type="predicted"/>
<gene>
    <name evidence="1" type="ORF">HF292_015140</name>
</gene>
<dbReference type="Proteomes" id="UP001196097">
    <property type="component" value="Plasmid pCF3-1"/>
</dbReference>
<sequence length="215" mass="24230">MATKPAPSARKTVAYLRVSTLDQDLEKNKADILQFANHHDLGKVHFVEEIASGRKPWRERLIAQVLEELRGNDAIIVAELSRLGRSMLECMEILALATRKGICVYSVKGNWQLDHSIQSKIIALAFSMAAEIERDLISQRTKEALRFKKDQGITLGRPKGPGKSKLDPFRPEIESLLANGSTQKFIAQRYHTTEANLHNWLKKRGMKTTKTDTPA</sequence>
<keyword evidence="1" id="KW-0614">Plasmid</keyword>
<evidence type="ECO:0000313" key="2">
    <source>
        <dbReference type="Proteomes" id="UP001196097"/>
    </source>
</evidence>
<dbReference type="EMBL" id="CP130947">
    <property type="protein sequence ID" value="XRP74577.1"/>
    <property type="molecule type" value="Genomic_DNA"/>
</dbReference>
<protein>
    <submittedName>
        <fullName evidence="1">Recombinase family protein</fullName>
    </submittedName>
</protein>
<accession>A0ACD5IMW8</accession>